<dbReference type="Pfam" id="PF07679">
    <property type="entry name" value="I-set"/>
    <property type="match status" value="5"/>
</dbReference>
<evidence type="ECO:0000256" key="1">
    <source>
        <dbReference type="SAM" id="MobiDB-lite"/>
    </source>
</evidence>
<dbReference type="Proteomes" id="UP000267606">
    <property type="component" value="Unassembled WGS sequence"/>
</dbReference>
<dbReference type="InterPro" id="IPR003599">
    <property type="entry name" value="Ig_sub"/>
</dbReference>
<dbReference type="InterPro" id="IPR013783">
    <property type="entry name" value="Ig-like_fold"/>
</dbReference>
<dbReference type="InterPro" id="IPR003598">
    <property type="entry name" value="Ig_sub2"/>
</dbReference>
<protein>
    <submittedName>
        <fullName evidence="5">Immunoglobulin I-set domain protein</fullName>
    </submittedName>
</protein>
<dbReference type="AlphaFoldDB" id="A0A183I466"/>
<feature type="compositionally biased region" description="Basic and acidic residues" evidence="1">
    <location>
        <begin position="1"/>
        <end position="16"/>
    </location>
</feature>
<feature type="domain" description="Ig-like" evidence="2">
    <location>
        <begin position="291"/>
        <end position="382"/>
    </location>
</feature>
<organism evidence="5">
    <name type="scientific">Onchocerca flexuosa</name>
    <dbReference type="NCBI Taxonomy" id="387005"/>
    <lineage>
        <taxon>Eukaryota</taxon>
        <taxon>Metazoa</taxon>
        <taxon>Ecdysozoa</taxon>
        <taxon>Nematoda</taxon>
        <taxon>Chromadorea</taxon>
        <taxon>Rhabditida</taxon>
        <taxon>Spirurina</taxon>
        <taxon>Spiruromorpha</taxon>
        <taxon>Filarioidea</taxon>
        <taxon>Onchocercidae</taxon>
        <taxon>Onchocerca</taxon>
    </lineage>
</organism>
<dbReference type="PROSITE" id="PS50835">
    <property type="entry name" value="IG_LIKE"/>
    <property type="match status" value="5"/>
</dbReference>
<dbReference type="InterPro" id="IPR036179">
    <property type="entry name" value="Ig-like_dom_sf"/>
</dbReference>
<reference evidence="3 4" key="2">
    <citation type="submission" date="2018-11" db="EMBL/GenBank/DDBJ databases">
        <authorList>
            <consortium name="Pathogen Informatics"/>
        </authorList>
    </citation>
    <scope>NUCLEOTIDE SEQUENCE [LARGE SCALE GENOMIC DNA]</scope>
</reference>
<feature type="domain" description="Ig-like" evidence="2">
    <location>
        <begin position="563"/>
        <end position="656"/>
    </location>
</feature>
<dbReference type="SUPFAM" id="SSF48726">
    <property type="entry name" value="Immunoglobulin"/>
    <property type="match status" value="5"/>
</dbReference>
<evidence type="ECO:0000313" key="4">
    <source>
        <dbReference type="Proteomes" id="UP000267606"/>
    </source>
</evidence>
<feature type="region of interest" description="Disordered" evidence="1">
    <location>
        <begin position="1"/>
        <end position="26"/>
    </location>
</feature>
<dbReference type="STRING" id="387005.A0A183I466"/>
<feature type="domain" description="Ig-like" evidence="2">
    <location>
        <begin position="26"/>
        <end position="118"/>
    </location>
</feature>
<gene>
    <name evidence="3" type="ORF">OFLC_LOCUS14528</name>
</gene>
<dbReference type="PANTHER" id="PTHR47633:SF4">
    <property type="entry name" value="MYOPALLADIN ISOFORM X1"/>
    <property type="match status" value="1"/>
</dbReference>
<dbReference type="WBParaSite" id="OFLC_0001453601-mRNA-1">
    <property type="protein sequence ID" value="OFLC_0001453601-mRNA-1"/>
    <property type="gene ID" value="OFLC_0001453601"/>
</dbReference>
<reference evidence="5" key="1">
    <citation type="submission" date="2016-06" db="UniProtKB">
        <authorList>
            <consortium name="WormBaseParasite"/>
        </authorList>
    </citation>
    <scope>IDENTIFICATION</scope>
</reference>
<dbReference type="InterPro" id="IPR013098">
    <property type="entry name" value="Ig_I-set"/>
</dbReference>
<evidence type="ECO:0000313" key="5">
    <source>
        <dbReference type="WBParaSite" id="OFLC_0001453601-mRNA-1"/>
    </source>
</evidence>
<dbReference type="InterPro" id="IPR007110">
    <property type="entry name" value="Ig-like_dom"/>
</dbReference>
<name>A0A183I466_9BILA</name>
<dbReference type="EMBL" id="UZAJ01040927">
    <property type="protein sequence ID" value="VDP17461.1"/>
    <property type="molecule type" value="Genomic_DNA"/>
</dbReference>
<dbReference type="SMART" id="SM00409">
    <property type="entry name" value="IG"/>
    <property type="match status" value="5"/>
</dbReference>
<feature type="domain" description="Ig-like" evidence="2">
    <location>
        <begin position="427"/>
        <end position="520"/>
    </location>
</feature>
<dbReference type="FunFam" id="2.60.40.10:FF:000962">
    <property type="entry name" value="titin isoform X1"/>
    <property type="match status" value="2"/>
</dbReference>
<dbReference type="PANTHER" id="PTHR47633">
    <property type="entry name" value="IMMUNOGLOBULIN"/>
    <property type="match status" value="1"/>
</dbReference>
<dbReference type="SMART" id="SM00408">
    <property type="entry name" value="IGc2"/>
    <property type="match status" value="4"/>
</dbReference>
<dbReference type="Gene3D" id="2.60.40.10">
    <property type="entry name" value="Immunoglobulins"/>
    <property type="match status" value="5"/>
</dbReference>
<sequence length="683" mass="76408">SWRRIQEIEAPKEKTPEPPPPVYDAPSIHEQISDVECGEGEPAHFEAVIAPTNDPNLQVTWFLNGNPVSASSRVKMINDFGWIIMDISATESRDSGEWTCIVSNEVGEAKSSANLNVSSKESIIFDSMQPQSLERIMEMEAEKPVPDEAPPKIFDPPQITVHLQKPVDLTEGDSTHLEARFTPIDDPSLKVEWFRDAKPLFHANRYKMVQDFGFAILDILHLFAQDAGEYTVKITNSVGEASSSTVLEIASKETLLLQPQDEGKAKAIERLEYNLHLKPEEKTVEEQKTVPVFIEPLSAPVTCEEGDRVHFTARYEPLNDNQLQIQWYLDGKPLKTGSRVKTISDFGFVVLEISPSYPEDSGEYTCRAINKVGEAVTSTQLKCNPKQKIITKSQLPDSMSGAYKKIIDIEAPKLPAPEKSEFEYEAPRFLTQLQSLTNLSEGQLAHLEARVEPVGDPNLSIEWFHNGQPVGHTARMKTIHDFGFVVLELIPVEPQDSGSWVCRASNKKGQAETSCDMEVKGMGGIISDWQSTAEGKDRIEKLEEYIHRPRDELDEPVREFDAPYFTQNLTDLGQMNEAEATAFTCVLQPIGDPSLHIEWLHNEHAIPYSNRIYMSNDFGVATLLIKHLIAEDSGEYKCIAYNSKGKAETVGHIEVASIIQIDAPQIIQPLVENIDGIEVLFLC</sequence>
<accession>A0A183I466</accession>
<evidence type="ECO:0000313" key="3">
    <source>
        <dbReference type="EMBL" id="VDP17461.1"/>
    </source>
</evidence>
<feature type="domain" description="Ig-like" evidence="2">
    <location>
        <begin position="157"/>
        <end position="248"/>
    </location>
</feature>
<dbReference type="FunFam" id="2.60.40.10:FF:000119">
    <property type="entry name" value="Sallimus, isoform P"/>
    <property type="match status" value="3"/>
</dbReference>
<dbReference type="CDD" id="cd00096">
    <property type="entry name" value="Ig"/>
    <property type="match status" value="1"/>
</dbReference>
<proteinExistence type="predicted"/>
<keyword evidence="4" id="KW-1185">Reference proteome</keyword>
<evidence type="ECO:0000259" key="2">
    <source>
        <dbReference type="PROSITE" id="PS50835"/>
    </source>
</evidence>